<dbReference type="InterPro" id="IPR002110">
    <property type="entry name" value="Ankyrin_rpt"/>
</dbReference>
<dbReference type="AlphaFoldDB" id="A0AAV9XBN0"/>
<organism evidence="6 7">
    <name type="scientific">Orbilia ellipsospora</name>
    <dbReference type="NCBI Taxonomy" id="2528407"/>
    <lineage>
        <taxon>Eukaryota</taxon>
        <taxon>Fungi</taxon>
        <taxon>Dikarya</taxon>
        <taxon>Ascomycota</taxon>
        <taxon>Pezizomycotina</taxon>
        <taxon>Orbiliomycetes</taxon>
        <taxon>Orbiliales</taxon>
        <taxon>Orbiliaceae</taxon>
        <taxon>Orbilia</taxon>
    </lineage>
</organism>
<dbReference type="SUPFAM" id="SSF48403">
    <property type="entry name" value="Ankyrin repeat"/>
    <property type="match status" value="1"/>
</dbReference>
<protein>
    <recommendedName>
        <fullName evidence="8">Ankyrin</fullName>
    </recommendedName>
</protein>
<comment type="caution">
    <text evidence="6">The sequence shown here is derived from an EMBL/GenBank/DDBJ whole genome shotgun (WGS) entry which is preliminary data.</text>
</comment>
<evidence type="ECO:0000256" key="1">
    <source>
        <dbReference type="ARBA" id="ARBA00022737"/>
    </source>
</evidence>
<dbReference type="Pfam" id="PF12796">
    <property type="entry name" value="Ank_2"/>
    <property type="match status" value="1"/>
</dbReference>
<dbReference type="PROSITE" id="PS50088">
    <property type="entry name" value="ANK_REPEAT"/>
    <property type="match status" value="2"/>
</dbReference>
<evidence type="ECO:0000256" key="5">
    <source>
        <dbReference type="SAM" id="Phobius"/>
    </source>
</evidence>
<feature type="repeat" description="ANK" evidence="3">
    <location>
        <begin position="130"/>
        <end position="162"/>
    </location>
</feature>
<reference evidence="6 7" key="1">
    <citation type="submission" date="2019-10" db="EMBL/GenBank/DDBJ databases">
        <authorList>
            <person name="Palmer J.M."/>
        </authorList>
    </citation>
    <scope>NUCLEOTIDE SEQUENCE [LARGE SCALE GENOMIC DNA]</scope>
    <source>
        <strain evidence="6 7">TWF694</strain>
    </source>
</reference>
<keyword evidence="5" id="KW-1133">Transmembrane helix</keyword>
<sequence length="569" mass="63241">MASDEPVPEYTDEGSLQDDLLRIAAASRANAETTSTATTNTTAQNGINASSEDIAPVVNSGDPDTDELIQRLLREDAEEDAAATGRPPVAAGPRPDLIKTFFDCIKNENSELISAFLDGGLVKVNTKNNDGVTPLVAAVRANHVRVVQQLVDYGAIVDEMTEESDPNVPYLLEYRHGIRIPNSYEKMHRTPLMAAAEKGHMPLVKLFVEVFHAKDDIVPPDGMTALRLAAKNGHREIVEFLPSRRIGGMQRWKYKNQNSLRRARIAWIELTYFLRCTCYEIPKFFLWYLPKHYLFNPIRYSLVYIWKHKRQIAVGTKNGIIKGIKGVGRLAKKAAVGTVKGIKAIPSVTARATKAVGHGLVTGIKAIWRFLTVDLPKGIVMLIKGTIKFIKNAAIWTKDATISIAKAIKSFTIWLVKQLWKTLTVRIPNAITVIAKWLWVGIKRTGVAIGDFTMRIVSAIHTLISKIVDWASGVTWKDVIDGFINALRWIFVDVPLMIGAGFKATVKGIKKVLEALFGFFGKVIYYLGLGIVMLIIYAPMKIFELFVELVKSISNGLHEVAVWINPKTI</sequence>
<evidence type="ECO:0000256" key="3">
    <source>
        <dbReference type="PROSITE-ProRule" id="PRU00023"/>
    </source>
</evidence>
<evidence type="ECO:0000256" key="4">
    <source>
        <dbReference type="SAM" id="MobiDB-lite"/>
    </source>
</evidence>
<evidence type="ECO:0000313" key="6">
    <source>
        <dbReference type="EMBL" id="KAK6539097.1"/>
    </source>
</evidence>
<proteinExistence type="predicted"/>
<accession>A0AAV9XBN0</accession>
<feature type="region of interest" description="Disordered" evidence="4">
    <location>
        <begin position="27"/>
        <end position="64"/>
    </location>
</feature>
<dbReference type="EMBL" id="JAVHJO010000007">
    <property type="protein sequence ID" value="KAK6539097.1"/>
    <property type="molecule type" value="Genomic_DNA"/>
</dbReference>
<name>A0AAV9XBN0_9PEZI</name>
<keyword evidence="5" id="KW-0812">Transmembrane</keyword>
<keyword evidence="1" id="KW-0677">Repeat</keyword>
<gene>
    <name evidence="6" type="ORF">TWF694_010636</name>
</gene>
<dbReference type="Gene3D" id="1.25.40.20">
    <property type="entry name" value="Ankyrin repeat-containing domain"/>
    <property type="match status" value="1"/>
</dbReference>
<keyword evidence="7" id="KW-1185">Reference proteome</keyword>
<evidence type="ECO:0000256" key="2">
    <source>
        <dbReference type="ARBA" id="ARBA00023043"/>
    </source>
</evidence>
<dbReference type="Proteomes" id="UP001365542">
    <property type="component" value="Unassembled WGS sequence"/>
</dbReference>
<dbReference type="PANTHER" id="PTHR24171">
    <property type="entry name" value="ANKYRIN REPEAT DOMAIN-CONTAINING PROTEIN 39-RELATED"/>
    <property type="match status" value="1"/>
</dbReference>
<keyword evidence="5" id="KW-0472">Membrane</keyword>
<dbReference type="PROSITE" id="PS50297">
    <property type="entry name" value="ANK_REP_REGION"/>
    <property type="match status" value="2"/>
</dbReference>
<feature type="repeat" description="ANK" evidence="3">
    <location>
        <begin position="221"/>
        <end position="241"/>
    </location>
</feature>
<dbReference type="InterPro" id="IPR036770">
    <property type="entry name" value="Ankyrin_rpt-contain_sf"/>
</dbReference>
<feature type="transmembrane region" description="Helical" evidence="5">
    <location>
        <begin position="516"/>
        <end position="538"/>
    </location>
</feature>
<dbReference type="Pfam" id="PF00023">
    <property type="entry name" value="Ank"/>
    <property type="match status" value="1"/>
</dbReference>
<feature type="compositionally biased region" description="Low complexity" evidence="4">
    <location>
        <begin position="27"/>
        <end position="43"/>
    </location>
</feature>
<keyword evidence="2 3" id="KW-0040">ANK repeat</keyword>
<evidence type="ECO:0000313" key="7">
    <source>
        <dbReference type="Proteomes" id="UP001365542"/>
    </source>
</evidence>
<dbReference type="SMART" id="SM00248">
    <property type="entry name" value="ANK"/>
    <property type="match status" value="3"/>
</dbReference>
<evidence type="ECO:0008006" key="8">
    <source>
        <dbReference type="Google" id="ProtNLM"/>
    </source>
</evidence>